<gene>
    <name evidence="1" type="ORF">LCI18_008938</name>
</gene>
<accession>A0ACD3Z9Q4</accession>
<protein>
    <submittedName>
        <fullName evidence="1">Uncharacterized protein</fullName>
    </submittedName>
</protein>
<reference evidence="1" key="1">
    <citation type="submission" date="2021-11" db="EMBL/GenBank/DDBJ databases">
        <title>Fusarium solani-melongenae Genome sequencing and assembly.</title>
        <authorList>
            <person name="Xie S."/>
            <person name="Huang L."/>
            <person name="Zhang X."/>
        </authorList>
    </citation>
    <scope>NUCLEOTIDE SEQUENCE</scope>
    <source>
        <strain evidence="1">CRI 24-3</strain>
    </source>
</reference>
<keyword evidence="2" id="KW-1185">Reference proteome</keyword>
<evidence type="ECO:0000313" key="2">
    <source>
        <dbReference type="Proteomes" id="UP000830768"/>
    </source>
</evidence>
<name>A0ACD3Z9Q4_FUSSC</name>
<evidence type="ECO:0000313" key="1">
    <source>
        <dbReference type="EMBL" id="UPK98003.1"/>
    </source>
</evidence>
<dbReference type="EMBL" id="CP090036">
    <property type="protein sequence ID" value="UPK98003.1"/>
    <property type="molecule type" value="Genomic_DNA"/>
</dbReference>
<sequence>MDIQAAAIARKRDPNVDMPTDWDKWTSIIRDEIPRGKPSASQINKDLFSFKAATKQDNKKLWDRIQHLEEDNQYLKGNNQQLASRLSIIEMRLEAMAAAQPPMAPYLGAPGQFPDQPSQMDPNLDPQYTYDLPPTHSGYMGIGE</sequence>
<dbReference type="Proteomes" id="UP000830768">
    <property type="component" value="Chromosome 8"/>
</dbReference>
<organism evidence="1 2">
    <name type="scientific">Fusarium solani subsp. cucurbitae</name>
    <name type="common">Neocosmosporum cucurbitae</name>
    <dbReference type="NCBI Taxonomy" id="2747967"/>
    <lineage>
        <taxon>Eukaryota</taxon>
        <taxon>Fungi</taxon>
        <taxon>Dikarya</taxon>
        <taxon>Ascomycota</taxon>
        <taxon>Pezizomycotina</taxon>
        <taxon>Sordariomycetes</taxon>
        <taxon>Hypocreomycetidae</taxon>
        <taxon>Hypocreales</taxon>
        <taxon>Nectriaceae</taxon>
        <taxon>Fusarium</taxon>
        <taxon>Fusarium solani species complex</taxon>
    </lineage>
</organism>
<proteinExistence type="predicted"/>